<gene>
    <name evidence="2" type="ORF">FJA49_09835</name>
</gene>
<dbReference type="PANTHER" id="PTHR22674">
    <property type="entry name" value="NTPASE, KAP FAMILY P-LOOP DOMAIN-CONTAINING 1"/>
    <property type="match status" value="1"/>
</dbReference>
<dbReference type="OrthoDB" id="88903at2"/>
<sequence>MIGKTHFLGDNPINNVKEDLFNFKHYAEKVQKLIQLNSDNPDPITIGIYGKWGEGKTSLLNLIENKIEHFEKNKDAKEYLKYHFNPWRYSNEDEMLFEFFDGLAKMFYVEKKTILQKIGNQITRYSKYLKAIKISTTIGIPRSLGTSVSFDANKIFEALGEDLAGEQITLESLKNKVNDSINDAKFKVIVFIDDIDRLDKNEIYTILKLIKLNASFNNFIFIVSLDIDYVSKAIKNRFGEENNDGKMFLEKIINIPIHVPRIEQVDLKFFFESKLFQIKNALNVENKERFNEAFKEINGEFSGYYFESPREIIRTLNSFFISAFAIGDEVNLRDLFWIEYIKIKNEKCYNTIKNYSNNTVFVGKIIDFNDSIERGETPNGMRKHLMGNFNNVARVIDFLFPTQQTAYSQQQIGPDILEKELRINFKDHFEKYFSFHIMRKFSANKIIEIEKLIAEKSEDGLITTIENLFLEQTQQNKVFDKIEFLIKNITVKKGRNFFYEFMLKNISIIPESGIDMFGLDYKLKLIELIGSKLSSDSENDNKEISLRLSRFLDLNKLCHYSRKFKDSVIKPELIKLISDKAENEFTTEEPFYLILQNSNKMIMHYWKETNHEAFDKYIKDTLISEERIGKLIRNFPGVWNNAYIGALEYDNYSYLKELINVDFIYDKLSEFNPVLVEKINDKNDAQFDDYNENSEEDNLKQFIFWYKFEKLKSENKQ</sequence>
<reference evidence="2 3" key="2">
    <citation type="submission" date="2019-06" db="EMBL/GenBank/DDBJ databases">
        <authorList>
            <person name="Seo Y."/>
        </authorList>
    </citation>
    <scope>NUCLEOTIDE SEQUENCE [LARGE SCALE GENOMIC DNA]</scope>
    <source>
        <strain evidence="2 3">MaA-Y11</strain>
    </source>
</reference>
<dbReference type="Gene3D" id="3.40.50.300">
    <property type="entry name" value="P-loop containing nucleotide triphosphate hydrolases"/>
    <property type="match status" value="1"/>
</dbReference>
<keyword evidence="3" id="KW-1185">Reference proteome</keyword>
<dbReference type="PANTHER" id="PTHR22674:SF6">
    <property type="entry name" value="NTPASE KAP FAMILY P-LOOP DOMAIN-CONTAINING PROTEIN 1"/>
    <property type="match status" value="1"/>
</dbReference>
<dbReference type="EMBL" id="VFJE01000054">
    <property type="protein sequence ID" value="TPD68356.1"/>
    <property type="molecule type" value="Genomic_DNA"/>
</dbReference>
<protein>
    <recommendedName>
        <fullName evidence="1">KAP NTPase domain-containing protein</fullName>
    </recommendedName>
</protein>
<feature type="domain" description="KAP NTPase" evidence="1">
    <location>
        <begin position="23"/>
        <end position="320"/>
    </location>
</feature>
<dbReference type="InterPro" id="IPR011646">
    <property type="entry name" value="KAP_P-loop"/>
</dbReference>
<evidence type="ECO:0000313" key="3">
    <source>
        <dbReference type="Proteomes" id="UP000319175"/>
    </source>
</evidence>
<accession>A0A501Q8J3</accession>
<dbReference type="InterPro" id="IPR052754">
    <property type="entry name" value="NTPase_KAP_P-loop"/>
</dbReference>
<dbReference type="RefSeq" id="WP_140000806.1">
    <property type="nucleotide sequence ID" value="NZ_VFJE01000054.1"/>
</dbReference>
<dbReference type="InterPro" id="IPR027417">
    <property type="entry name" value="P-loop_NTPase"/>
</dbReference>
<evidence type="ECO:0000313" key="2">
    <source>
        <dbReference type="EMBL" id="TPD68356.1"/>
    </source>
</evidence>
<dbReference type="SUPFAM" id="SSF52540">
    <property type="entry name" value="P-loop containing nucleoside triphosphate hydrolases"/>
    <property type="match status" value="1"/>
</dbReference>
<reference evidence="2 3" key="1">
    <citation type="submission" date="2019-06" db="EMBL/GenBank/DDBJ databases">
        <title>Flavobacterium sp. MaA-Y11 from geoumgang.</title>
        <authorList>
            <person name="Jeong S."/>
        </authorList>
    </citation>
    <scope>NUCLEOTIDE SEQUENCE [LARGE SCALE GENOMIC DNA]</scope>
    <source>
        <strain evidence="2 3">MaA-Y11</strain>
    </source>
</reference>
<dbReference type="Proteomes" id="UP000319175">
    <property type="component" value="Unassembled WGS sequence"/>
</dbReference>
<comment type="caution">
    <text evidence="2">The sequence shown here is derived from an EMBL/GenBank/DDBJ whole genome shotgun (WGS) entry which is preliminary data.</text>
</comment>
<dbReference type="AlphaFoldDB" id="A0A501Q8J3"/>
<dbReference type="Pfam" id="PF07693">
    <property type="entry name" value="KAP_NTPase"/>
    <property type="match status" value="1"/>
</dbReference>
<evidence type="ECO:0000259" key="1">
    <source>
        <dbReference type="Pfam" id="PF07693"/>
    </source>
</evidence>
<name>A0A501Q8J3_9FLAO</name>
<proteinExistence type="predicted"/>
<organism evidence="2 3">
    <name type="scientific">Flavobacterium microcysteis</name>
    <dbReference type="NCBI Taxonomy" id="2596891"/>
    <lineage>
        <taxon>Bacteria</taxon>
        <taxon>Pseudomonadati</taxon>
        <taxon>Bacteroidota</taxon>
        <taxon>Flavobacteriia</taxon>
        <taxon>Flavobacteriales</taxon>
        <taxon>Flavobacteriaceae</taxon>
        <taxon>Flavobacterium</taxon>
    </lineage>
</organism>